<organism evidence="10 11">
    <name type="scientific">Asparagus officinalis</name>
    <name type="common">Garden asparagus</name>
    <dbReference type="NCBI Taxonomy" id="4686"/>
    <lineage>
        <taxon>Eukaryota</taxon>
        <taxon>Viridiplantae</taxon>
        <taxon>Streptophyta</taxon>
        <taxon>Embryophyta</taxon>
        <taxon>Tracheophyta</taxon>
        <taxon>Spermatophyta</taxon>
        <taxon>Magnoliopsida</taxon>
        <taxon>Liliopsida</taxon>
        <taxon>Asparagales</taxon>
        <taxon>Asparagaceae</taxon>
        <taxon>Asparagoideae</taxon>
        <taxon>Asparagus</taxon>
    </lineage>
</organism>
<keyword evidence="11" id="KW-1185">Reference proteome</keyword>
<evidence type="ECO:0000256" key="2">
    <source>
        <dbReference type="ARBA" id="ARBA00023241"/>
    </source>
</evidence>
<dbReference type="PANTHER" id="PTHR10366">
    <property type="entry name" value="NAD DEPENDENT EPIMERASE/DEHYDRATASE"/>
    <property type="match status" value="1"/>
</dbReference>
<evidence type="ECO:0000259" key="9">
    <source>
        <dbReference type="Pfam" id="PF01370"/>
    </source>
</evidence>
<dbReference type="GO" id="GO:0009813">
    <property type="term" value="P:flavonoid biosynthetic process"/>
    <property type="evidence" value="ECO:0007669"/>
    <property type="project" value="UniProtKB-KW"/>
</dbReference>
<evidence type="ECO:0000256" key="1">
    <source>
        <dbReference type="ARBA" id="ARBA00023002"/>
    </source>
</evidence>
<proteinExistence type="inferred from homology"/>
<evidence type="ECO:0000313" key="10">
    <source>
        <dbReference type="EMBL" id="ONK68057.1"/>
    </source>
</evidence>
<dbReference type="GO" id="GO:0045552">
    <property type="term" value="F:dihydroflavanol 4-reductase activity"/>
    <property type="evidence" value="ECO:0007669"/>
    <property type="project" value="UniProtKB-EC"/>
</dbReference>
<keyword evidence="1" id="KW-0560">Oxidoreductase</keyword>
<dbReference type="Proteomes" id="UP000243459">
    <property type="component" value="Chromosome 5"/>
</dbReference>
<evidence type="ECO:0000256" key="6">
    <source>
        <dbReference type="ARBA" id="ARBA00042087"/>
    </source>
</evidence>
<dbReference type="EC" id="1.1.1.234" evidence="4"/>
<dbReference type="OMA" id="ETCWSDV"/>
<dbReference type="EC" id="1.1.1.219" evidence="5"/>
<evidence type="ECO:0000256" key="3">
    <source>
        <dbReference type="ARBA" id="ARBA00023445"/>
    </source>
</evidence>
<name>A0A5P1ESG3_ASPOF</name>
<dbReference type="InterPro" id="IPR036291">
    <property type="entry name" value="NAD(P)-bd_dom_sf"/>
</dbReference>
<dbReference type="Gramene" id="ONK68057">
    <property type="protein sequence ID" value="ONK68057"/>
    <property type="gene ID" value="A4U43_C05F6960"/>
</dbReference>
<comment type="catalytic activity">
    <reaction evidence="8">
        <text>a (2R,3S,4S)-leucoanthocyanidin + NADP(+) = a (2R,3R)-dihydroflavonol + NADPH + H(+)</text>
        <dbReference type="Rhea" id="RHEA:54444"/>
        <dbReference type="ChEBI" id="CHEBI:15378"/>
        <dbReference type="ChEBI" id="CHEBI:57783"/>
        <dbReference type="ChEBI" id="CHEBI:58349"/>
        <dbReference type="ChEBI" id="CHEBI:138176"/>
        <dbReference type="ChEBI" id="CHEBI:138188"/>
        <dbReference type="EC" id="1.1.1.219"/>
    </reaction>
</comment>
<dbReference type="GO" id="GO:0047890">
    <property type="term" value="F:flavanone 4-reductase activity"/>
    <property type="evidence" value="ECO:0007669"/>
    <property type="project" value="UniProtKB-EC"/>
</dbReference>
<feature type="domain" description="NAD-dependent epimerase/dehydratase" evidence="9">
    <location>
        <begin position="12"/>
        <end position="252"/>
    </location>
</feature>
<protein>
    <recommendedName>
        <fullName evidence="6">Flavanone 4-reductase</fullName>
        <ecNumber evidence="5">1.1.1.219</ecNumber>
        <ecNumber evidence="4">1.1.1.234</ecNumber>
    </recommendedName>
</protein>
<evidence type="ECO:0000313" key="11">
    <source>
        <dbReference type="Proteomes" id="UP000243459"/>
    </source>
</evidence>
<dbReference type="FunFam" id="3.40.50.720:FF:000085">
    <property type="entry name" value="Dihydroflavonol reductase"/>
    <property type="match status" value="1"/>
</dbReference>
<keyword evidence="2" id="KW-0284">Flavonoid biosynthesis</keyword>
<dbReference type="InterPro" id="IPR050425">
    <property type="entry name" value="NAD(P)_dehydrat-like"/>
</dbReference>
<comment type="similarity">
    <text evidence="3">Belongs to the NAD(P)-dependent epimerase/dehydratase family. Dihydroflavonol-4-reductase subfamily.</text>
</comment>
<dbReference type="PANTHER" id="PTHR10366:SF564">
    <property type="entry name" value="STEROL-4-ALPHA-CARBOXYLATE 3-DEHYDROGENASE, DECARBOXYLATING"/>
    <property type="match status" value="1"/>
</dbReference>
<evidence type="ECO:0000256" key="4">
    <source>
        <dbReference type="ARBA" id="ARBA00039055"/>
    </source>
</evidence>
<dbReference type="CDD" id="cd08958">
    <property type="entry name" value="FR_SDR_e"/>
    <property type="match status" value="1"/>
</dbReference>
<dbReference type="AlphaFoldDB" id="A0A5P1ESG3"/>
<dbReference type="Gene3D" id="3.40.50.720">
    <property type="entry name" value="NAD(P)-binding Rossmann-like Domain"/>
    <property type="match status" value="1"/>
</dbReference>
<sequence length="380" mass="42444">MTMMKAKVKGPVVVTGAGGYVGSWLVMKLLQQGYTVRATVRDPTNMKKVKPLLDLPGAEANLSLWKADLNDEGSFDAAISGCTGVFHVATPMDFESKDPESEVIKPAVKGVLGIMRSCKRAGTVQRVIFTSSAGTVNVEEHQKPEYDENTWSDIEFCRNIKMTGWMYFVSKTLAEKAAWDYARENDIDLVTIIPTLVVGPFISSTMPPSMVTALSLITGNEAHYSIIKQIQLVHLDDLCDAHIFLLNHPRAKGRYICSSHDATIHDLAKIIRDNYPQYHIPQKIEGIEDKIQPVHFSSKKLLQLGFKYKYSMKEMFDEAIKSCIKKNLIPMKTAEALPGNGKLEVTGEQLKCMTNEMTETYFDLSLLEKKLYTHSTGLLV</sequence>
<dbReference type="Pfam" id="PF01370">
    <property type="entry name" value="Epimerase"/>
    <property type="match status" value="1"/>
</dbReference>
<gene>
    <name evidence="10" type="ORF">A4U43_C05F6960</name>
</gene>
<reference evidence="11" key="1">
    <citation type="journal article" date="2017" name="Nat. Commun.">
        <title>The asparagus genome sheds light on the origin and evolution of a young Y chromosome.</title>
        <authorList>
            <person name="Harkess A."/>
            <person name="Zhou J."/>
            <person name="Xu C."/>
            <person name="Bowers J.E."/>
            <person name="Van der Hulst R."/>
            <person name="Ayyampalayam S."/>
            <person name="Mercati F."/>
            <person name="Riccardi P."/>
            <person name="McKain M.R."/>
            <person name="Kakrana A."/>
            <person name="Tang H."/>
            <person name="Ray J."/>
            <person name="Groenendijk J."/>
            <person name="Arikit S."/>
            <person name="Mathioni S.M."/>
            <person name="Nakano M."/>
            <person name="Shan H."/>
            <person name="Telgmann-Rauber A."/>
            <person name="Kanno A."/>
            <person name="Yue Z."/>
            <person name="Chen H."/>
            <person name="Li W."/>
            <person name="Chen Y."/>
            <person name="Xu X."/>
            <person name="Zhang Y."/>
            <person name="Luo S."/>
            <person name="Chen H."/>
            <person name="Gao J."/>
            <person name="Mao Z."/>
            <person name="Pires J.C."/>
            <person name="Luo M."/>
            <person name="Kudrna D."/>
            <person name="Wing R.A."/>
            <person name="Meyers B.C."/>
            <person name="Yi K."/>
            <person name="Kong H."/>
            <person name="Lavrijsen P."/>
            <person name="Sunseri F."/>
            <person name="Falavigna A."/>
            <person name="Ye Y."/>
            <person name="Leebens-Mack J.H."/>
            <person name="Chen G."/>
        </authorList>
    </citation>
    <scope>NUCLEOTIDE SEQUENCE [LARGE SCALE GENOMIC DNA]</scope>
    <source>
        <strain evidence="11">cv. DH0086</strain>
    </source>
</reference>
<evidence type="ECO:0000256" key="7">
    <source>
        <dbReference type="ARBA" id="ARBA00048870"/>
    </source>
</evidence>
<dbReference type="SUPFAM" id="SSF51735">
    <property type="entry name" value="NAD(P)-binding Rossmann-fold domains"/>
    <property type="match status" value="1"/>
</dbReference>
<dbReference type="EMBL" id="CM007385">
    <property type="protein sequence ID" value="ONK68057.1"/>
    <property type="molecule type" value="Genomic_DNA"/>
</dbReference>
<dbReference type="InterPro" id="IPR001509">
    <property type="entry name" value="Epimerase_deHydtase"/>
</dbReference>
<comment type="catalytic activity">
    <reaction evidence="7">
        <text>(2S)-flavan-4-ol + NADP(+) = (2S)-flavanone + NADPH + H(+)</text>
        <dbReference type="Rhea" id="RHEA:11228"/>
        <dbReference type="ChEBI" id="CHEBI:15378"/>
        <dbReference type="ChEBI" id="CHEBI:15605"/>
        <dbReference type="ChEBI" id="CHEBI:15606"/>
        <dbReference type="ChEBI" id="CHEBI:57783"/>
        <dbReference type="ChEBI" id="CHEBI:58349"/>
        <dbReference type="EC" id="1.1.1.234"/>
    </reaction>
</comment>
<evidence type="ECO:0000256" key="8">
    <source>
        <dbReference type="ARBA" id="ARBA00049132"/>
    </source>
</evidence>
<evidence type="ECO:0000256" key="5">
    <source>
        <dbReference type="ARBA" id="ARBA00039057"/>
    </source>
</evidence>
<accession>A0A5P1ESG3</accession>